<name>A0ABT3NUL6_9PROT</name>
<dbReference type="Proteomes" id="UP001526430">
    <property type="component" value="Unassembled WGS sequence"/>
</dbReference>
<evidence type="ECO:0000313" key="5">
    <source>
        <dbReference type="EMBL" id="MCW8085851.1"/>
    </source>
</evidence>
<accession>A0ABT3NUL6</accession>
<dbReference type="SUPFAM" id="SSF103473">
    <property type="entry name" value="MFS general substrate transporter"/>
    <property type="match status" value="1"/>
</dbReference>
<dbReference type="Pfam" id="PF07690">
    <property type="entry name" value="MFS_1"/>
    <property type="match status" value="1"/>
</dbReference>
<feature type="transmembrane region" description="Helical" evidence="4">
    <location>
        <begin position="212"/>
        <end position="235"/>
    </location>
</feature>
<organism evidence="5 6">
    <name type="scientific">Sabulicella glaciei</name>
    <dbReference type="NCBI Taxonomy" id="2984948"/>
    <lineage>
        <taxon>Bacteria</taxon>
        <taxon>Pseudomonadati</taxon>
        <taxon>Pseudomonadota</taxon>
        <taxon>Alphaproteobacteria</taxon>
        <taxon>Acetobacterales</taxon>
        <taxon>Acetobacteraceae</taxon>
        <taxon>Sabulicella</taxon>
    </lineage>
</organism>
<keyword evidence="3 4" id="KW-0472">Membrane</keyword>
<protein>
    <submittedName>
        <fullName evidence="5">MFS transporter</fullName>
    </submittedName>
</protein>
<dbReference type="Gene3D" id="1.20.1250.20">
    <property type="entry name" value="MFS general substrate transporter like domains"/>
    <property type="match status" value="1"/>
</dbReference>
<evidence type="ECO:0000256" key="1">
    <source>
        <dbReference type="ARBA" id="ARBA00022692"/>
    </source>
</evidence>
<comment type="caution">
    <text evidence="5">The sequence shown here is derived from an EMBL/GenBank/DDBJ whole genome shotgun (WGS) entry which is preliminary data.</text>
</comment>
<feature type="transmembrane region" description="Helical" evidence="4">
    <location>
        <begin position="99"/>
        <end position="118"/>
    </location>
</feature>
<dbReference type="EMBL" id="JAPFQI010000005">
    <property type="protein sequence ID" value="MCW8085851.1"/>
    <property type="molecule type" value="Genomic_DNA"/>
</dbReference>
<dbReference type="RefSeq" id="WP_301589799.1">
    <property type="nucleotide sequence ID" value="NZ_JAPFQI010000005.1"/>
</dbReference>
<keyword evidence="2 4" id="KW-1133">Transmembrane helix</keyword>
<feature type="transmembrane region" description="Helical" evidence="4">
    <location>
        <begin position="74"/>
        <end position="93"/>
    </location>
</feature>
<feature type="transmembrane region" description="Helical" evidence="4">
    <location>
        <begin position="241"/>
        <end position="262"/>
    </location>
</feature>
<sequence length="385" mass="39458">MPGKARSLALLLLGITLSLAVWFAGTAAVPALLAAGAVTRGEAGWLVAAVQGGFVAGTLVSAVLAAADRFPARALFLGSATLAGLATMMQALVEPAGTGAYALRFLAGTCVAGIYPVGMKLASGWARGDIGLLIGLVVGAVTLGSAAPHAVPALLGTPEWHVVYLAAGAASLLGGLCILPFREGPLVVRRPPFDPRQALEAWRDRRLRLANLGYLGHMWELYAMWAWVGLFLLARGAGEEAGLLTALVVGSGALGCVGLGLLADRFNRARVAAAAMLVSGGCAIAIGFAPDWLVWPLAAVWGVSVVADSAQFSACTTLCARPDLVGTMLTVQTAMGFLLTVPAIQLMAWAVPALGWGPSFALLGVGPLLGAWAMWRLAPLLPRAL</sequence>
<proteinExistence type="predicted"/>
<keyword evidence="1 4" id="KW-0812">Transmembrane</keyword>
<evidence type="ECO:0000256" key="4">
    <source>
        <dbReference type="SAM" id="Phobius"/>
    </source>
</evidence>
<dbReference type="PANTHER" id="PTHR23521:SF3">
    <property type="entry name" value="MFS TRANSPORTER"/>
    <property type="match status" value="1"/>
</dbReference>
<gene>
    <name evidence="5" type="ORF">OF850_09460</name>
</gene>
<feature type="transmembrane region" description="Helical" evidence="4">
    <location>
        <begin position="269"/>
        <end position="288"/>
    </location>
</feature>
<evidence type="ECO:0000256" key="2">
    <source>
        <dbReference type="ARBA" id="ARBA00022989"/>
    </source>
</evidence>
<keyword evidence="6" id="KW-1185">Reference proteome</keyword>
<evidence type="ECO:0000313" key="6">
    <source>
        <dbReference type="Proteomes" id="UP001526430"/>
    </source>
</evidence>
<feature type="transmembrane region" description="Helical" evidence="4">
    <location>
        <begin position="130"/>
        <end position="150"/>
    </location>
</feature>
<feature type="transmembrane region" description="Helical" evidence="4">
    <location>
        <begin position="324"/>
        <end position="350"/>
    </location>
</feature>
<dbReference type="InterPro" id="IPR011701">
    <property type="entry name" value="MFS"/>
</dbReference>
<feature type="transmembrane region" description="Helical" evidence="4">
    <location>
        <begin position="356"/>
        <end position="375"/>
    </location>
</feature>
<reference evidence="5 6" key="1">
    <citation type="submission" date="2022-10" db="EMBL/GenBank/DDBJ databases">
        <title>Roseococcus glaciei nov., sp. nov., isolated from glacier.</title>
        <authorList>
            <person name="Liu Q."/>
            <person name="Xin Y.-H."/>
        </authorList>
    </citation>
    <scope>NUCLEOTIDE SEQUENCE [LARGE SCALE GENOMIC DNA]</scope>
    <source>
        <strain evidence="5 6">MDT2-1-1</strain>
    </source>
</reference>
<feature type="transmembrane region" description="Helical" evidence="4">
    <location>
        <begin position="162"/>
        <end position="181"/>
    </location>
</feature>
<feature type="transmembrane region" description="Helical" evidence="4">
    <location>
        <begin position="45"/>
        <end position="67"/>
    </location>
</feature>
<dbReference type="PANTHER" id="PTHR23521">
    <property type="entry name" value="TRANSPORTER MFS SUPERFAMILY"/>
    <property type="match status" value="1"/>
</dbReference>
<evidence type="ECO:0000256" key="3">
    <source>
        <dbReference type="ARBA" id="ARBA00023136"/>
    </source>
</evidence>
<dbReference type="InterPro" id="IPR036259">
    <property type="entry name" value="MFS_trans_sf"/>
</dbReference>